<dbReference type="AlphaFoldDB" id="A0AA85BLT4"/>
<dbReference type="WBParaSite" id="SMTH1_6680.1">
    <property type="protein sequence ID" value="SMTH1_6680.1"/>
    <property type="gene ID" value="SMTH1_6680"/>
</dbReference>
<organism evidence="1 2">
    <name type="scientific">Schistosoma mattheei</name>
    <dbReference type="NCBI Taxonomy" id="31246"/>
    <lineage>
        <taxon>Eukaryota</taxon>
        <taxon>Metazoa</taxon>
        <taxon>Spiralia</taxon>
        <taxon>Lophotrochozoa</taxon>
        <taxon>Platyhelminthes</taxon>
        <taxon>Trematoda</taxon>
        <taxon>Digenea</taxon>
        <taxon>Strigeidida</taxon>
        <taxon>Schistosomatoidea</taxon>
        <taxon>Schistosomatidae</taxon>
        <taxon>Schistosoma</taxon>
    </lineage>
</organism>
<reference evidence="2" key="1">
    <citation type="submission" date="2023-11" db="UniProtKB">
        <authorList>
            <consortium name="WormBaseParasite"/>
        </authorList>
    </citation>
    <scope>IDENTIFICATION</scope>
</reference>
<evidence type="ECO:0000313" key="1">
    <source>
        <dbReference type="Proteomes" id="UP000050791"/>
    </source>
</evidence>
<protein>
    <submittedName>
        <fullName evidence="2">Uncharacterized protein</fullName>
    </submittedName>
</protein>
<proteinExistence type="predicted"/>
<accession>A0AA85BLT4</accession>
<sequence>MSITKATLVIYRHTKEREVSYGNYSGHHIPLNVLKSDLYLTPEHAMNIVYFRPYNPPLSCHCTLFYSNK</sequence>
<dbReference type="Proteomes" id="UP000050791">
    <property type="component" value="Unassembled WGS sequence"/>
</dbReference>
<name>A0AA85BLT4_9TREM</name>
<evidence type="ECO:0000313" key="2">
    <source>
        <dbReference type="WBParaSite" id="SMTH1_6680.1"/>
    </source>
</evidence>